<dbReference type="SUPFAM" id="SSF50891">
    <property type="entry name" value="Cyclophilin-like"/>
    <property type="match status" value="1"/>
</dbReference>
<dbReference type="PRINTS" id="PR00153">
    <property type="entry name" value="CSAPPISMRASE"/>
</dbReference>
<dbReference type="PIRSF" id="PIRSF001467">
    <property type="entry name" value="Peptidylpro_ismrse"/>
    <property type="match status" value="1"/>
</dbReference>
<comment type="caution">
    <text evidence="6">The sequence shown here is derived from an EMBL/GenBank/DDBJ whole genome shotgun (WGS) entry which is preliminary data.</text>
</comment>
<evidence type="ECO:0000256" key="4">
    <source>
        <dbReference type="RuleBase" id="RU363019"/>
    </source>
</evidence>
<dbReference type="Pfam" id="PF00160">
    <property type="entry name" value="Pro_isomerase"/>
    <property type="match status" value="1"/>
</dbReference>
<name>A0A8J8NHX2_HALGN</name>
<reference evidence="6" key="1">
    <citation type="submission" date="2019-06" db="EMBL/GenBank/DDBJ databases">
        <authorList>
            <person name="Zheng W."/>
        </authorList>
    </citation>
    <scope>NUCLEOTIDE SEQUENCE</scope>
    <source>
        <strain evidence="6">QDHG01</strain>
    </source>
</reference>
<dbReference type="PANTHER" id="PTHR45625:SF2">
    <property type="entry name" value="PEPTIDYL-PROLYL CIS-TRANS ISOMERASE-LIKE 3"/>
    <property type="match status" value="1"/>
</dbReference>
<sequence length="180" mass="20102">MSVTLHLNEPFGDLKFELYPKEAPLATRNFLSLCAQGTYNNTLFHRNIRGFLLQGGDPTNTGKGGASIYPTPDHYFHDEIHPDLKHDKRGVLSMANSGKDKNGSQFFITYAKQGALDGKYTVFGQMIDGHETLDKLEKEPVGGKGNRPLNEIKVVGVTIHANPIAEMDWEEEEERANQDK</sequence>
<dbReference type="PROSITE" id="PS50072">
    <property type="entry name" value="CSA_PPIASE_2"/>
    <property type="match status" value="1"/>
</dbReference>
<proteinExistence type="inferred from homology"/>
<accession>A0A8J8NHX2</accession>
<dbReference type="InterPro" id="IPR002130">
    <property type="entry name" value="Cyclophilin-type_PPIase_dom"/>
</dbReference>
<feature type="domain" description="PPIase cyclophilin-type" evidence="5">
    <location>
        <begin position="8"/>
        <end position="159"/>
    </location>
</feature>
<dbReference type="InterPro" id="IPR020892">
    <property type="entry name" value="Cyclophilin-type_PPIase_CS"/>
</dbReference>
<evidence type="ECO:0000313" key="7">
    <source>
        <dbReference type="Proteomes" id="UP000785679"/>
    </source>
</evidence>
<dbReference type="GO" id="GO:0006457">
    <property type="term" value="P:protein folding"/>
    <property type="evidence" value="ECO:0007669"/>
    <property type="project" value="InterPro"/>
</dbReference>
<keyword evidence="7" id="KW-1185">Reference proteome</keyword>
<gene>
    <name evidence="6" type="ORF">FGO68_gene5941</name>
</gene>
<dbReference type="Proteomes" id="UP000785679">
    <property type="component" value="Unassembled WGS sequence"/>
</dbReference>
<comment type="similarity">
    <text evidence="4">Belongs to the cyclophilin-type PPIase family.</text>
</comment>
<organism evidence="6 7">
    <name type="scientific">Halteria grandinella</name>
    <dbReference type="NCBI Taxonomy" id="5974"/>
    <lineage>
        <taxon>Eukaryota</taxon>
        <taxon>Sar</taxon>
        <taxon>Alveolata</taxon>
        <taxon>Ciliophora</taxon>
        <taxon>Intramacronucleata</taxon>
        <taxon>Spirotrichea</taxon>
        <taxon>Stichotrichia</taxon>
        <taxon>Sporadotrichida</taxon>
        <taxon>Halteriidae</taxon>
        <taxon>Halteria</taxon>
    </lineage>
</organism>
<dbReference type="EC" id="5.2.1.8" evidence="4"/>
<dbReference type="OrthoDB" id="271386at2759"/>
<dbReference type="InterPro" id="IPR024936">
    <property type="entry name" value="Cyclophilin-type_PPIase"/>
</dbReference>
<keyword evidence="2 4" id="KW-0697">Rotamase</keyword>
<dbReference type="EMBL" id="RRYP01015684">
    <property type="protein sequence ID" value="TNV75402.1"/>
    <property type="molecule type" value="Genomic_DNA"/>
</dbReference>
<dbReference type="PANTHER" id="PTHR45625">
    <property type="entry name" value="PEPTIDYL-PROLYL CIS-TRANS ISOMERASE-RELATED"/>
    <property type="match status" value="1"/>
</dbReference>
<dbReference type="InterPro" id="IPR044666">
    <property type="entry name" value="Cyclophilin_A-like"/>
</dbReference>
<dbReference type="InterPro" id="IPR029000">
    <property type="entry name" value="Cyclophilin-like_dom_sf"/>
</dbReference>
<evidence type="ECO:0000256" key="2">
    <source>
        <dbReference type="ARBA" id="ARBA00023110"/>
    </source>
</evidence>
<dbReference type="GO" id="GO:0003755">
    <property type="term" value="F:peptidyl-prolyl cis-trans isomerase activity"/>
    <property type="evidence" value="ECO:0007669"/>
    <property type="project" value="UniProtKB-UniRule"/>
</dbReference>
<comment type="function">
    <text evidence="4">PPIases accelerate the folding of proteins. It catalyzes the cis-trans isomerization of proline imidic peptide bonds in oligopeptides.</text>
</comment>
<evidence type="ECO:0000256" key="3">
    <source>
        <dbReference type="ARBA" id="ARBA00023235"/>
    </source>
</evidence>
<dbReference type="AlphaFoldDB" id="A0A8J8NHX2"/>
<protein>
    <recommendedName>
        <fullName evidence="4">Peptidyl-prolyl cis-trans isomerase</fullName>
        <shortName evidence="4">PPIase</shortName>
        <ecNumber evidence="4">5.2.1.8</ecNumber>
    </recommendedName>
</protein>
<evidence type="ECO:0000313" key="6">
    <source>
        <dbReference type="EMBL" id="TNV75402.1"/>
    </source>
</evidence>
<comment type="catalytic activity">
    <reaction evidence="1 4">
        <text>[protein]-peptidylproline (omega=180) = [protein]-peptidylproline (omega=0)</text>
        <dbReference type="Rhea" id="RHEA:16237"/>
        <dbReference type="Rhea" id="RHEA-COMP:10747"/>
        <dbReference type="Rhea" id="RHEA-COMP:10748"/>
        <dbReference type="ChEBI" id="CHEBI:83833"/>
        <dbReference type="ChEBI" id="CHEBI:83834"/>
        <dbReference type="EC" id="5.2.1.8"/>
    </reaction>
</comment>
<evidence type="ECO:0000259" key="5">
    <source>
        <dbReference type="PROSITE" id="PS50072"/>
    </source>
</evidence>
<dbReference type="GO" id="GO:0071013">
    <property type="term" value="C:catalytic step 2 spliceosome"/>
    <property type="evidence" value="ECO:0007669"/>
    <property type="project" value="TreeGrafter"/>
</dbReference>
<dbReference type="PROSITE" id="PS00170">
    <property type="entry name" value="CSA_PPIASE_1"/>
    <property type="match status" value="1"/>
</dbReference>
<evidence type="ECO:0000256" key="1">
    <source>
        <dbReference type="ARBA" id="ARBA00000971"/>
    </source>
</evidence>
<dbReference type="Gene3D" id="2.40.100.10">
    <property type="entry name" value="Cyclophilin-like"/>
    <property type="match status" value="1"/>
</dbReference>
<keyword evidence="3 4" id="KW-0413">Isomerase</keyword>